<sequence length="433" mass="48018">MKRWFFLGIVILLAGVWGVWWFLSQQKQPPSYQTAIIERGNIFRTITTTGNVDYAFKHSIYAKTGGIVTGVYVSPGNTVRSGQILAKIDDTELRISYEKLRQTLLQQSNSVLTTKKEYEDAQKLYNKQFISYAELESARINYENAITSYQRSLLELQEAINTLQNCTLVSPVSGVVALNNLTTGTNLPNSSTLAFIIASHPSVMQIKCLVSEIDIASIKKGQKVLFTVSAYTNTFTGEVSEIWYQPQTSQDVVYYPVIILTENTTGKLLPGMSVSVEIIIQGKENVLRVPSRALRIQPTQEMLATLTNIPRVYPPREATTSGRRQTTRPQNITNATQGSFATLWLINTNTKEILPLRVRTGISDGQYTEILPWEENENLEGKTIITAIRTTKNTSKTSSSQTPRSTSSQSQNTLSSPVSIPAGGPGIPPHPGF</sequence>
<evidence type="ECO:0000259" key="7">
    <source>
        <dbReference type="Pfam" id="PF25990"/>
    </source>
</evidence>
<gene>
    <name evidence="8" type="ORF">KDW03_09525</name>
</gene>
<dbReference type="Proteomes" id="UP001056539">
    <property type="component" value="Chromosome"/>
</dbReference>
<dbReference type="InterPro" id="IPR050465">
    <property type="entry name" value="UPF0194_transport"/>
</dbReference>
<dbReference type="Pfam" id="PF25973">
    <property type="entry name" value="BSH_CzcB"/>
    <property type="match status" value="1"/>
</dbReference>
<dbReference type="EMBL" id="CP073355">
    <property type="protein sequence ID" value="URA09714.1"/>
    <property type="molecule type" value="Genomic_DNA"/>
</dbReference>
<feature type="region of interest" description="Disordered" evidence="5">
    <location>
        <begin position="390"/>
        <end position="433"/>
    </location>
</feature>
<dbReference type="PANTHER" id="PTHR32347:SF14">
    <property type="entry name" value="EFFLUX SYSTEM COMPONENT YKNX-RELATED"/>
    <property type="match status" value="1"/>
</dbReference>
<dbReference type="PANTHER" id="PTHR32347">
    <property type="entry name" value="EFFLUX SYSTEM COMPONENT YKNX-RELATED"/>
    <property type="match status" value="1"/>
</dbReference>
<evidence type="ECO:0000256" key="1">
    <source>
        <dbReference type="ARBA" id="ARBA00004196"/>
    </source>
</evidence>
<dbReference type="InterPro" id="IPR058636">
    <property type="entry name" value="Beta-barrel_YknX"/>
</dbReference>
<accession>A0AAX3BCI2</accession>
<evidence type="ECO:0000256" key="2">
    <source>
        <dbReference type="ARBA" id="ARBA00009477"/>
    </source>
</evidence>
<reference evidence="8" key="2">
    <citation type="submission" date="2022-06" db="EMBL/GenBank/DDBJ databases">
        <title>Thermospira aquatica gen. nov., sp. nov.</title>
        <authorList>
            <person name="Ben Ali Gam Z."/>
            <person name="Labat M."/>
        </authorList>
    </citation>
    <scope>NUCLEOTIDE SEQUENCE</scope>
    <source>
        <strain evidence="8">F1F22</strain>
    </source>
</reference>
<reference evidence="8" key="1">
    <citation type="submission" date="2021-04" db="EMBL/GenBank/DDBJ databases">
        <authorList>
            <person name="Postec A."/>
        </authorList>
    </citation>
    <scope>NUCLEOTIDE SEQUENCE</scope>
    <source>
        <strain evidence="8">F1F22</strain>
    </source>
</reference>
<dbReference type="GO" id="GO:0016020">
    <property type="term" value="C:membrane"/>
    <property type="evidence" value="ECO:0007669"/>
    <property type="project" value="InterPro"/>
</dbReference>
<name>A0AAX3BCI2_9SPIR</name>
<dbReference type="NCBIfam" id="TIGR01730">
    <property type="entry name" value="RND_mfp"/>
    <property type="match status" value="1"/>
</dbReference>
<protein>
    <submittedName>
        <fullName evidence="8">Efflux RND transporter periplasmic adaptor subunit</fullName>
    </submittedName>
</protein>
<feature type="compositionally biased region" description="Low complexity" evidence="5">
    <location>
        <begin position="390"/>
        <end position="422"/>
    </location>
</feature>
<dbReference type="Pfam" id="PF25990">
    <property type="entry name" value="Beta-barrel_YknX"/>
    <property type="match status" value="1"/>
</dbReference>
<proteinExistence type="inferred from homology"/>
<evidence type="ECO:0000259" key="6">
    <source>
        <dbReference type="Pfam" id="PF25973"/>
    </source>
</evidence>
<comment type="subcellular location">
    <subcellularLocation>
        <location evidence="1">Cell envelope</location>
    </subcellularLocation>
</comment>
<feature type="domain" description="CzcB-like barrel-sandwich hybrid" evidence="6">
    <location>
        <begin position="59"/>
        <end position="193"/>
    </location>
</feature>
<evidence type="ECO:0000256" key="3">
    <source>
        <dbReference type="ARBA" id="ARBA00023054"/>
    </source>
</evidence>
<dbReference type="GO" id="GO:0030313">
    <property type="term" value="C:cell envelope"/>
    <property type="evidence" value="ECO:0007669"/>
    <property type="project" value="UniProtKB-SubCell"/>
</dbReference>
<comment type="similarity">
    <text evidence="2">Belongs to the membrane fusion protein (MFP) (TC 8.A.1) family.</text>
</comment>
<dbReference type="RefSeq" id="WP_271434850.1">
    <property type="nucleotide sequence ID" value="NZ_CP073355.1"/>
</dbReference>
<evidence type="ECO:0000313" key="9">
    <source>
        <dbReference type="Proteomes" id="UP001056539"/>
    </source>
</evidence>
<dbReference type="GO" id="GO:0022857">
    <property type="term" value="F:transmembrane transporter activity"/>
    <property type="evidence" value="ECO:0007669"/>
    <property type="project" value="InterPro"/>
</dbReference>
<evidence type="ECO:0000256" key="4">
    <source>
        <dbReference type="SAM" id="Coils"/>
    </source>
</evidence>
<dbReference type="KEGG" id="taqu:KDW03_09525"/>
<organism evidence="8 9">
    <name type="scientific">Thermospira aquatica</name>
    <dbReference type="NCBI Taxonomy" id="2828656"/>
    <lineage>
        <taxon>Bacteria</taxon>
        <taxon>Pseudomonadati</taxon>
        <taxon>Spirochaetota</taxon>
        <taxon>Spirochaetia</taxon>
        <taxon>Brevinematales</taxon>
        <taxon>Thermospiraceae</taxon>
        <taxon>Thermospira</taxon>
    </lineage>
</organism>
<evidence type="ECO:0000313" key="8">
    <source>
        <dbReference type="EMBL" id="URA09714.1"/>
    </source>
</evidence>
<dbReference type="SUPFAM" id="SSF111369">
    <property type="entry name" value="HlyD-like secretion proteins"/>
    <property type="match status" value="1"/>
</dbReference>
<dbReference type="Gene3D" id="2.40.30.170">
    <property type="match status" value="1"/>
</dbReference>
<dbReference type="AlphaFoldDB" id="A0AAX3BCI2"/>
<keyword evidence="9" id="KW-1185">Reference proteome</keyword>
<dbReference type="Gene3D" id="2.40.50.100">
    <property type="match status" value="1"/>
</dbReference>
<feature type="coiled-coil region" evidence="4">
    <location>
        <begin position="132"/>
        <end position="159"/>
    </location>
</feature>
<dbReference type="InterPro" id="IPR006143">
    <property type="entry name" value="RND_pump_MFP"/>
</dbReference>
<feature type="domain" description="YknX-like beta-barrel" evidence="7">
    <location>
        <begin position="204"/>
        <end position="278"/>
    </location>
</feature>
<dbReference type="InterPro" id="IPR058647">
    <property type="entry name" value="BSH_CzcB-like"/>
</dbReference>
<keyword evidence="3 4" id="KW-0175">Coiled coil</keyword>
<evidence type="ECO:0000256" key="5">
    <source>
        <dbReference type="SAM" id="MobiDB-lite"/>
    </source>
</evidence>